<dbReference type="AlphaFoldDB" id="T1HTR4"/>
<evidence type="ECO:0000313" key="2">
    <source>
        <dbReference type="Proteomes" id="UP000015103"/>
    </source>
</evidence>
<sequence>QQRLGILRDFFLPSLLHQLVFGFPGRGRLRGLDVKVRSFVRKWLHLPHDCPNAFIHAPTREAGLGIISLERMIPAYRVARLSRLSPGIFEEMGASIPGAEEWADEAALEAVGEARRAVVESWHSSIDGADLGEASGVSASTIWLRDGPGACLSGREFVQLVRLLSGSLPTRMRTSRGRRGGTGALWCRAGCAYAETQAHIIQTCPRIRGGRILRHHALVRFLRGSFRRRRYQVHTEVWLGRGPGSLRPDLIIVKEGNAWVLD</sequence>
<dbReference type="PANTHER" id="PTHR37557:SF4">
    <property type="entry name" value="CCHC-TYPE DOMAIN-CONTAINING PROTEIN"/>
    <property type="match status" value="1"/>
</dbReference>
<accession>T1HTR4</accession>
<dbReference type="HOGENOM" id="CLU_920022_0_0_1"/>
<reference evidence="1" key="1">
    <citation type="submission" date="2015-05" db="UniProtKB">
        <authorList>
            <consortium name="EnsemblMetazoa"/>
        </authorList>
    </citation>
    <scope>IDENTIFICATION</scope>
</reference>
<evidence type="ECO:0008006" key="3">
    <source>
        <dbReference type="Google" id="ProtNLM"/>
    </source>
</evidence>
<dbReference type="eggNOG" id="KOG1075">
    <property type="taxonomic scope" value="Eukaryota"/>
</dbReference>
<dbReference type="EnsemblMetazoa" id="RPRC007434-RA">
    <property type="protein sequence ID" value="RPRC007434-PA"/>
    <property type="gene ID" value="RPRC007434"/>
</dbReference>
<protein>
    <recommendedName>
        <fullName evidence="3">Reverse transcriptase</fullName>
    </recommendedName>
</protein>
<dbReference type="Proteomes" id="UP000015103">
    <property type="component" value="Unassembled WGS sequence"/>
</dbReference>
<organism evidence="1 2">
    <name type="scientific">Rhodnius prolixus</name>
    <name type="common">Triatomid bug</name>
    <dbReference type="NCBI Taxonomy" id="13249"/>
    <lineage>
        <taxon>Eukaryota</taxon>
        <taxon>Metazoa</taxon>
        <taxon>Ecdysozoa</taxon>
        <taxon>Arthropoda</taxon>
        <taxon>Hexapoda</taxon>
        <taxon>Insecta</taxon>
        <taxon>Pterygota</taxon>
        <taxon>Neoptera</taxon>
        <taxon>Paraneoptera</taxon>
        <taxon>Hemiptera</taxon>
        <taxon>Heteroptera</taxon>
        <taxon>Panheteroptera</taxon>
        <taxon>Cimicomorpha</taxon>
        <taxon>Reduviidae</taxon>
        <taxon>Triatominae</taxon>
        <taxon>Rhodnius</taxon>
    </lineage>
</organism>
<dbReference type="OMA" id="VVESWHS"/>
<dbReference type="InParanoid" id="T1HTR4"/>
<evidence type="ECO:0000313" key="1">
    <source>
        <dbReference type="EnsemblMetazoa" id="RPRC007434-PA"/>
    </source>
</evidence>
<dbReference type="VEuPathDB" id="VectorBase:RPRC007434"/>
<dbReference type="STRING" id="13249.T1HTR4"/>
<name>T1HTR4_RHOPR</name>
<keyword evidence="2" id="KW-1185">Reference proteome</keyword>
<proteinExistence type="predicted"/>
<dbReference type="EMBL" id="ACPB03026247">
    <property type="status" value="NOT_ANNOTATED_CDS"/>
    <property type="molecule type" value="Genomic_DNA"/>
</dbReference>
<dbReference type="PANTHER" id="PTHR37557">
    <property type="entry name" value="115 KDA PROTEIN IN TYPE-1 RETROTRANSPOSABLE ELEMENT R1DM-LIKE PROTEIN-RELATED-RELATED"/>
    <property type="match status" value="1"/>
</dbReference>